<evidence type="ECO:0000313" key="5">
    <source>
        <dbReference type="Proteomes" id="UP000694865"/>
    </source>
</evidence>
<dbReference type="InterPro" id="IPR053912">
    <property type="entry name" value="PGAP2IP_TM_1nd"/>
</dbReference>
<dbReference type="InterPro" id="IPR051916">
    <property type="entry name" value="GPI-anchor_lipid_remodeler"/>
</dbReference>
<evidence type="ECO:0000259" key="3">
    <source>
        <dbReference type="Pfam" id="PF23022"/>
    </source>
</evidence>
<protein>
    <submittedName>
        <fullName evidence="6">PGAP2-interacting protein-like</fullName>
    </submittedName>
</protein>
<proteinExistence type="predicted"/>
<organism evidence="5 6">
    <name type="scientific">Saccoglossus kowalevskii</name>
    <name type="common">Acorn worm</name>
    <dbReference type="NCBI Taxonomy" id="10224"/>
    <lineage>
        <taxon>Eukaryota</taxon>
        <taxon>Metazoa</taxon>
        <taxon>Hemichordata</taxon>
        <taxon>Enteropneusta</taxon>
        <taxon>Harrimaniidae</taxon>
        <taxon>Saccoglossus</taxon>
    </lineage>
</organism>
<dbReference type="SUPFAM" id="SSF56219">
    <property type="entry name" value="DNase I-like"/>
    <property type="match status" value="1"/>
</dbReference>
<keyword evidence="2" id="KW-1133">Transmembrane helix</keyword>
<dbReference type="InterPro" id="IPR057315">
    <property type="entry name" value="Exo_endo_phos_PGAP2IP_C"/>
</dbReference>
<feature type="transmembrane region" description="Helical" evidence="2">
    <location>
        <begin position="29"/>
        <end position="49"/>
    </location>
</feature>
<dbReference type="GeneID" id="102805319"/>
<keyword evidence="5" id="KW-1185">Reference proteome</keyword>
<gene>
    <name evidence="6" type="primary">LOC102805319</name>
</gene>
<evidence type="ECO:0000259" key="4">
    <source>
        <dbReference type="Pfam" id="PF23226"/>
    </source>
</evidence>
<feature type="domain" description="PGAP2IP first transmembrane" evidence="3">
    <location>
        <begin position="46"/>
        <end position="136"/>
    </location>
</feature>
<feature type="compositionally biased region" description="Basic and acidic residues" evidence="1">
    <location>
        <begin position="8"/>
        <end position="24"/>
    </location>
</feature>
<feature type="domain" description="PGAP2IP C-terminal nuclease-like" evidence="4">
    <location>
        <begin position="161"/>
        <end position="391"/>
    </location>
</feature>
<feature type="transmembrane region" description="Helical" evidence="2">
    <location>
        <begin position="121"/>
        <end position="143"/>
    </location>
</feature>
<sequence>MQMQKKNGRAEQKTTKDEEGPHRSDTNRLVALSFIRPLLTEAVIGYVFWTVLHAPPCYGLVLSTQVMEISGYEAVGVIWVISPLLCGIGPLFRFLQTKYGLLLLRLGLVCSLASFQFSNIIIRLLVLTAVLALVTLIGIGGFVPRFMSEQFIAEPQKSDPKTFSTMMWSVRFMYDNNGWPSFDRAATVLNNTEADFISFLESDASKPFLGNNDITMWMSEKLGMYSDFGPSTASHTWGSNLFSKYQIVRSSHHILPSPHGELGPAIFATVNISGTLVDLLTAHNGNYEDSLDRKLQTEYIANITRNSTNPLVYMGYVTSKPGERDYKQLTTRGRLKDIDETDRKRFCLYIMYRGLIRVGYARISHGGLTDTEIQLAKFRIPDNPNKYQDNNYITIQSEDVDPSVRFPTVFGKHYHTHWWGKGNYYHMNTPKYFIKRKPGA</sequence>
<dbReference type="RefSeq" id="XP_006819700.1">
    <property type="nucleotide sequence ID" value="XM_006819637.1"/>
</dbReference>
<feature type="region of interest" description="Disordered" evidence="1">
    <location>
        <begin position="1"/>
        <end position="24"/>
    </location>
</feature>
<evidence type="ECO:0000313" key="6">
    <source>
        <dbReference type="RefSeq" id="XP_006819700.1"/>
    </source>
</evidence>
<feature type="transmembrane region" description="Helical" evidence="2">
    <location>
        <begin position="69"/>
        <end position="92"/>
    </location>
</feature>
<evidence type="ECO:0000256" key="1">
    <source>
        <dbReference type="SAM" id="MobiDB-lite"/>
    </source>
</evidence>
<dbReference type="Pfam" id="PF23022">
    <property type="entry name" value="6TM_1st_PGAP2IP"/>
    <property type="match status" value="1"/>
</dbReference>
<dbReference type="Proteomes" id="UP000694865">
    <property type="component" value="Unplaced"/>
</dbReference>
<dbReference type="PANTHER" id="PTHR14859">
    <property type="entry name" value="CALCOFLUOR WHITE HYPERSENSITIVE PROTEIN PRECURSOR"/>
    <property type="match status" value="1"/>
</dbReference>
<evidence type="ECO:0000256" key="2">
    <source>
        <dbReference type="SAM" id="Phobius"/>
    </source>
</evidence>
<dbReference type="Gene3D" id="3.60.10.10">
    <property type="entry name" value="Endonuclease/exonuclease/phosphatase"/>
    <property type="match status" value="1"/>
</dbReference>
<dbReference type="Pfam" id="PF23226">
    <property type="entry name" value="Exo_endo_phos_PGAP2IP"/>
    <property type="match status" value="1"/>
</dbReference>
<dbReference type="PANTHER" id="PTHR14859:SF1">
    <property type="entry name" value="PGAP2-INTERACTING PROTEIN"/>
    <property type="match status" value="1"/>
</dbReference>
<reference evidence="6" key="1">
    <citation type="submission" date="2025-08" db="UniProtKB">
        <authorList>
            <consortium name="RefSeq"/>
        </authorList>
    </citation>
    <scope>IDENTIFICATION</scope>
    <source>
        <tissue evidence="6">Testes</tissue>
    </source>
</reference>
<name>A0ABM0MI59_SACKO</name>
<accession>A0ABM0MI59</accession>
<dbReference type="InterPro" id="IPR036691">
    <property type="entry name" value="Endo/exonu/phosph_ase_sf"/>
</dbReference>
<keyword evidence="2" id="KW-0812">Transmembrane</keyword>
<keyword evidence="2" id="KW-0472">Membrane</keyword>